<dbReference type="KEGG" id="gtr:GLOTRDRAFT_90360"/>
<evidence type="ECO:0000256" key="1">
    <source>
        <dbReference type="SAM" id="MobiDB-lite"/>
    </source>
</evidence>
<keyword evidence="3" id="KW-1185">Reference proteome</keyword>
<feature type="compositionally biased region" description="Polar residues" evidence="1">
    <location>
        <begin position="259"/>
        <end position="274"/>
    </location>
</feature>
<protein>
    <submittedName>
        <fullName evidence="2">Uncharacterized protein</fullName>
    </submittedName>
</protein>
<accession>S7S109</accession>
<dbReference type="RefSeq" id="XP_007861324.1">
    <property type="nucleotide sequence ID" value="XM_007863133.1"/>
</dbReference>
<dbReference type="OrthoDB" id="3249663at2759"/>
<dbReference type="OMA" id="HEPENAF"/>
<dbReference type="AlphaFoldDB" id="S7S109"/>
<feature type="region of interest" description="Disordered" evidence="1">
    <location>
        <begin position="256"/>
        <end position="293"/>
    </location>
</feature>
<feature type="region of interest" description="Disordered" evidence="1">
    <location>
        <begin position="486"/>
        <end position="516"/>
    </location>
</feature>
<proteinExistence type="predicted"/>
<evidence type="ECO:0000313" key="2">
    <source>
        <dbReference type="EMBL" id="EPQ61065.1"/>
    </source>
</evidence>
<feature type="compositionally biased region" description="Polar residues" evidence="1">
    <location>
        <begin position="410"/>
        <end position="425"/>
    </location>
</feature>
<feature type="compositionally biased region" description="Basic and acidic residues" evidence="1">
    <location>
        <begin position="343"/>
        <end position="353"/>
    </location>
</feature>
<feature type="region of interest" description="Disordered" evidence="1">
    <location>
        <begin position="338"/>
        <end position="466"/>
    </location>
</feature>
<dbReference type="HOGENOM" id="CLU_031737_0_0_1"/>
<name>S7S109_GLOTA</name>
<gene>
    <name evidence="2" type="ORF">GLOTRDRAFT_90360</name>
</gene>
<dbReference type="EMBL" id="KB469296">
    <property type="protein sequence ID" value="EPQ61065.1"/>
    <property type="molecule type" value="Genomic_DNA"/>
</dbReference>
<dbReference type="GeneID" id="19309247"/>
<evidence type="ECO:0000313" key="3">
    <source>
        <dbReference type="Proteomes" id="UP000030669"/>
    </source>
</evidence>
<reference evidence="2 3" key="1">
    <citation type="journal article" date="2012" name="Science">
        <title>The Paleozoic origin of enzymatic lignin decomposition reconstructed from 31 fungal genomes.</title>
        <authorList>
            <person name="Floudas D."/>
            <person name="Binder M."/>
            <person name="Riley R."/>
            <person name="Barry K."/>
            <person name="Blanchette R.A."/>
            <person name="Henrissat B."/>
            <person name="Martinez A.T."/>
            <person name="Otillar R."/>
            <person name="Spatafora J.W."/>
            <person name="Yadav J.S."/>
            <person name="Aerts A."/>
            <person name="Benoit I."/>
            <person name="Boyd A."/>
            <person name="Carlson A."/>
            <person name="Copeland A."/>
            <person name="Coutinho P.M."/>
            <person name="de Vries R.P."/>
            <person name="Ferreira P."/>
            <person name="Findley K."/>
            <person name="Foster B."/>
            <person name="Gaskell J."/>
            <person name="Glotzer D."/>
            <person name="Gorecki P."/>
            <person name="Heitman J."/>
            <person name="Hesse C."/>
            <person name="Hori C."/>
            <person name="Igarashi K."/>
            <person name="Jurgens J.A."/>
            <person name="Kallen N."/>
            <person name="Kersten P."/>
            <person name="Kohler A."/>
            <person name="Kuees U."/>
            <person name="Kumar T.K.A."/>
            <person name="Kuo A."/>
            <person name="LaButti K."/>
            <person name="Larrondo L.F."/>
            <person name="Lindquist E."/>
            <person name="Ling A."/>
            <person name="Lombard V."/>
            <person name="Lucas S."/>
            <person name="Lundell T."/>
            <person name="Martin R."/>
            <person name="McLaughlin D.J."/>
            <person name="Morgenstern I."/>
            <person name="Morin E."/>
            <person name="Murat C."/>
            <person name="Nagy L.G."/>
            <person name="Nolan M."/>
            <person name="Ohm R.A."/>
            <person name="Patyshakuliyeva A."/>
            <person name="Rokas A."/>
            <person name="Ruiz-Duenas F.J."/>
            <person name="Sabat G."/>
            <person name="Salamov A."/>
            <person name="Samejima M."/>
            <person name="Schmutz J."/>
            <person name="Slot J.C."/>
            <person name="St John F."/>
            <person name="Stenlid J."/>
            <person name="Sun H."/>
            <person name="Sun S."/>
            <person name="Syed K."/>
            <person name="Tsang A."/>
            <person name="Wiebenga A."/>
            <person name="Young D."/>
            <person name="Pisabarro A."/>
            <person name="Eastwood D.C."/>
            <person name="Martin F."/>
            <person name="Cullen D."/>
            <person name="Grigoriev I.V."/>
            <person name="Hibbett D.S."/>
        </authorList>
    </citation>
    <scope>NUCLEOTIDE SEQUENCE [LARGE SCALE GENOMIC DNA]</scope>
    <source>
        <strain evidence="2 3">ATCC 11539</strain>
    </source>
</reference>
<feature type="region of interest" description="Disordered" evidence="1">
    <location>
        <begin position="38"/>
        <end position="128"/>
    </location>
</feature>
<organism evidence="2 3">
    <name type="scientific">Gloeophyllum trabeum (strain ATCC 11539 / FP-39264 / Madison 617)</name>
    <name type="common">Brown rot fungus</name>
    <dbReference type="NCBI Taxonomy" id="670483"/>
    <lineage>
        <taxon>Eukaryota</taxon>
        <taxon>Fungi</taxon>
        <taxon>Dikarya</taxon>
        <taxon>Basidiomycota</taxon>
        <taxon>Agaricomycotina</taxon>
        <taxon>Agaricomycetes</taxon>
        <taxon>Gloeophyllales</taxon>
        <taxon>Gloeophyllaceae</taxon>
        <taxon>Gloeophyllum</taxon>
    </lineage>
</organism>
<feature type="compositionally biased region" description="Low complexity" evidence="1">
    <location>
        <begin position="433"/>
        <end position="449"/>
    </location>
</feature>
<feature type="compositionally biased region" description="Basic and acidic residues" evidence="1">
    <location>
        <begin position="393"/>
        <end position="409"/>
    </location>
</feature>
<dbReference type="Proteomes" id="UP000030669">
    <property type="component" value="Unassembled WGS sequence"/>
</dbReference>
<sequence length="516" mass="56180">MADYDYPYVDDSNPKSVAAYVASCSRVASWVKTHTPQRDPAEYFYSPSHPPSRVPSYLSDSTDADEGDDEHDRESIYSVPPKMVLKFDDGRPDVVIQPSQEKKDRYGIRARSMSASNTLPSKATVPPLNRPTFFYDDGPPTPQFPEQIRILPPLQPNARAQNAGINSMDAPGPTNLNNIKAKNALGYGRAQSVRPSSPGLGLSISEPLSARFGYAPQSQAQAQDVKHAAIRPSLSQRKGASFGSSADAVYAQYHHRQSTRYQVDGQQPRTQVSRPSAPRLPSHPAPPGVAFSHSAPARLQSSYAGRPDYPVQPHCNNGYNTMAETFPNAVHRGRSTRVQTGLRMEHGHREARSKSLPPVPPAGIAAGVGPSQTSGNAPQRPRSRASTQARASQELRPEVKPGMRTRHESLTSASVSGDTYYTGTSAGEYGQPRRTNSTRTTTSVSATSTKYSPPLSRPSTSGSGSWPVKKPFFQRIFPVGKLFDKADRGRENDSTSLRSRSRAGNVRLARRNTGMV</sequence>